<protein>
    <submittedName>
        <fullName evidence="2">Xylose isomerase domain-containing protein TIM barrel</fullName>
    </submittedName>
</protein>
<dbReference type="InterPro" id="IPR050312">
    <property type="entry name" value="IolE/XylAMocC-like"/>
</dbReference>
<accession>H1YWI0</accession>
<proteinExistence type="predicted"/>
<dbReference type="PANTHER" id="PTHR12110:SF21">
    <property type="entry name" value="XYLOSE ISOMERASE-LIKE TIM BARREL DOMAIN-CONTAINING PROTEIN"/>
    <property type="match status" value="1"/>
</dbReference>
<dbReference type="Pfam" id="PF01261">
    <property type="entry name" value="AP_endonuc_2"/>
    <property type="match status" value="1"/>
</dbReference>
<dbReference type="SUPFAM" id="SSF51658">
    <property type="entry name" value="Xylose isomerase-like"/>
    <property type="match status" value="1"/>
</dbReference>
<dbReference type="AlphaFoldDB" id="H1YWI0"/>
<dbReference type="Gene3D" id="3.20.20.150">
    <property type="entry name" value="Divalent-metal-dependent TIM barrel enzymes"/>
    <property type="match status" value="1"/>
</dbReference>
<dbReference type="GO" id="GO:0003677">
    <property type="term" value="F:DNA binding"/>
    <property type="evidence" value="ECO:0007669"/>
    <property type="project" value="InterPro"/>
</dbReference>
<dbReference type="PANTHER" id="PTHR12110">
    <property type="entry name" value="HYDROXYPYRUVATE ISOMERASE"/>
    <property type="match status" value="1"/>
</dbReference>
<dbReference type="STRING" id="937775.Metlim_1681"/>
<feature type="domain" description="Xylose isomerase-like TIM barrel" evidence="1">
    <location>
        <begin position="20"/>
        <end position="255"/>
    </location>
</feature>
<evidence type="ECO:0000313" key="3">
    <source>
        <dbReference type="Proteomes" id="UP000005741"/>
    </source>
</evidence>
<sequence>MPKYSVSSMFFHEFRVDEIFKYAWDAGCTSVEFWLETPDFWLNGMDTDKLLRIMENFPGLLPVTMHAPVLDLNPCSINPFVVEASVRSTVLALKTAEKCKAEIITIHPGRRTAKRPAGKRDYKRFENYINIIKEESEHLKVKVCIENMEQKVNSLFYQPEMVHKLLNEEEWLYFTLDTAHALVSGEERLNKFIDLNFDRIANIHLSTVNNSGRHLPVSGDVRISNFLEKISGFGYDGHITLEIEDLNFPDKLSAEEKKEIISGEINYVSSFFR</sequence>
<gene>
    <name evidence="2" type="ORF">Metlim_1681</name>
</gene>
<evidence type="ECO:0000259" key="1">
    <source>
        <dbReference type="Pfam" id="PF01261"/>
    </source>
</evidence>
<dbReference type="GO" id="GO:0006281">
    <property type="term" value="P:DNA repair"/>
    <property type="evidence" value="ECO:0007669"/>
    <property type="project" value="InterPro"/>
</dbReference>
<organism evidence="2 3">
    <name type="scientific">Methanoplanus limicola DSM 2279</name>
    <dbReference type="NCBI Taxonomy" id="937775"/>
    <lineage>
        <taxon>Archaea</taxon>
        <taxon>Methanobacteriati</taxon>
        <taxon>Methanobacteriota</taxon>
        <taxon>Stenosarchaea group</taxon>
        <taxon>Methanomicrobia</taxon>
        <taxon>Methanomicrobiales</taxon>
        <taxon>Methanomicrobiaceae</taxon>
        <taxon>Methanoplanus</taxon>
    </lineage>
</organism>
<dbReference type="HOGENOM" id="CLU_050006_7_0_2"/>
<keyword evidence="2" id="KW-0413">Isomerase</keyword>
<dbReference type="InterPro" id="IPR036237">
    <property type="entry name" value="Xyl_isomerase-like_sf"/>
</dbReference>
<dbReference type="InterPro" id="IPR001719">
    <property type="entry name" value="AP_endonuc_2"/>
</dbReference>
<dbReference type="SMART" id="SM00518">
    <property type="entry name" value="AP2Ec"/>
    <property type="match status" value="1"/>
</dbReference>
<dbReference type="InterPro" id="IPR013022">
    <property type="entry name" value="Xyl_isomerase-like_TIM-brl"/>
</dbReference>
<name>H1YWI0_9EURY</name>
<dbReference type="EMBL" id="CM001436">
    <property type="protein sequence ID" value="EHQ35782.1"/>
    <property type="molecule type" value="Genomic_DNA"/>
</dbReference>
<dbReference type="GO" id="GO:0008270">
    <property type="term" value="F:zinc ion binding"/>
    <property type="evidence" value="ECO:0007669"/>
    <property type="project" value="InterPro"/>
</dbReference>
<dbReference type="InParanoid" id="H1YWI0"/>
<dbReference type="Proteomes" id="UP000005741">
    <property type="component" value="Chromosome"/>
</dbReference>
<dbReference type="GO" id="GO:0016853">
    <property type="term" value="F:isomerase activity"/>
    <property type="evidence" value="ECO:0007669"/>
    <property type="project" value="UniProtKB-KW"/>
</dbReference>
<reference evidence="2 3" key="1">
    <citation type="submission" date="2011-10" db="EMBL/GenBank/DDBJ databases">
        <title>The Improved High-Quality Draft genome of Methanoplanus limicola DSM 2279.</title>
        <authorList>
            <consortium name="US DOE Joint Genome Institute (JGI-PGF)"/>
            <person name="Lucas S."/>
            <person name="Copeland A."/>
            <person name="Lapidus A."/>
            <person name="Glavina del Rio T."/>
            <person name="Dalin E."/>
            <person name="Tice H."/>
            <person name="Bruce D."/>
            <person name="Goodwin L."/>
            <person name="Pitluck S."/>
            <person name="Peters L."/>
            <person name="Mikhailova N."/>
            <person name="Lu M."/>
            <person name="Kyrpides N."/>
            <person name="Mavromatis K."/>
            <person name="Ivanova N."/>
            <person name="Markowitz V."/>
            <person name="Cheng J.-F."/>
            <person name="Hugenholtz P."/>
            <person name="Woyke T."/>
            <person name="Wu D."/>
            <person name="Wirth R."/>
            <person name="Brambilla E.-M."/>
            <person name="Klenk H.-P."/>
            <person name="Eisen J.A."/>
        </authorList>
    </citation>
    <scope>NUCLEOTIDE SEQUENCE [LARGE SCALE GENOMIC DNA]</scope>
    <source>
        <strain evidence="2 3">DSM 2279</strain>
    </source>
</reference>
<keyword evidence="3" id="KW-1185">Reference proteome</keyword>
<evidence type="ECO:0000313" key="2">
    <source>
        <dbReference type="EMBL" id="EHQ35782.1"/>
    </source>
</evidence>